<dbReference type="AlphaFoldDB" id="A0A4C1ZF80"/>
<proteinExistence type="predicted"/>
<dbReference type="CDD" id="cd06257">
    <property type="entry name" value="DnaJ"/>
    <property type="match status" value="1"/>
</dbReference>
<gene>
    <name evidence="2" type="primary">Dnajb9</name>
    <name evidence="2" type="ORF">EVAR_67500_1</name>
</gene>
<accession>A0A4C1ZF80</accession>
<dbReference type="InterPro" id="IPR018253">
    <property type="entry name" value="DnaJ_domain_CS"/>
</dbReference>
<dbReference type="InterPro" id="IPR001623">
    <property type="entry name" value="DnaJ_domain"/>
</dbReference>
<reference evidence="2 3" key="1">
    <citation type="journal article" date="2019" name="Commun. Biol.">
        <title>The bagworm genome reveals a unique fibroin gene that provides high tensile strength.</title>
        <authorList>
            <person name="Kono N."/>
            <person name="Nakamura H."/>
            <person name="Ohtoshi R."/>
            <person name="Tomita M."/>
            <person name="Numata K."/>
            <person name="Arakawa K."/>
        </authorList>
    </citation>
    <scope>NUCLEOTIDE SEQUENCE [LARGE SCALE GENOMIC DNA]</scope>
</reference>
<dbReference type="SUPFAM" id="SSF46565">
    <property type="entry name" value="Chaperone J-domain"/>
    <property type="match status" value="1"/>
</dbReference>
<keyword evidence="3" id="KW-1185">Reference proteome</keyword>
<dbReference type="STRING" id="151549.A0A4C1ZF80"/>
<dbReference type="Pfam" id="PF00226">
    <property type="entry name" value="DnaJ"/>
    <property type="match status" value="1"/>
</dbReference>
<dbReference type="Proteomes" id="UP000299102">
    <property type="component" value="Unassembled WGS sequence"/>
</dbReference>
<feature type="domain" description="J" evidence="1">
    <location>
        <begin position="58"/>
        <end position="122"/>
    </location>
</feature>
<evidence type="ECO:0000259" key="1">
    <source>
        <dbReference type="PROSITE" id="PS50076"/>
    </source>
</evidence>
<organism evidence="2 3">
    <name type="scientific">Eumeta variegata</name>
    <name type="common">Bagworm moth</name>
    <name type="synonym">Eumeta japonica</name>
    <dbReference type="NCBI Taxonomy" id="151549"/>
    <lineage>
        <taxon>Eukaryota</taxon>
        <taxon>Metazoa</taxon>
        <taxon>Ecdysozoa</taxon>
        <taxon>Arthropoda</taxon>
        <taxon>Hexapoda</taxon>
        <taxon>Insecta</taxon>
        <taxon>Pterygota</taxon>
        <taxon>Neoptera</taxon>
        <taxon>Endopterygota</taxon>
        <taxon>Lepidoptera</taxon>
        <taxon>Glossata</taxon>
        <taxon>Ditrysia</taxon>
        <taxon>Tineoidea</taxon>
        <taxon>Psychidae</taxon>
        <taxon>Oiketicinae</taxon>
        <taxon>Eumeta</taxon>
    </lineage>
</organism>
<name>A0A4C1ZF80_EUMVA</name>
<dbReference type="OrthoDB" id="376357at2759"/>
<dbReference type="PROSITE" id="PS50076">
    <property type="entry name" value="DNAJ_2"/>
    <property type="match status" value="1"/>
</dbReference>
<dbReference type="PANTHER" id="PTHR44873:SF1">
    <property type="entry name" value="DNAJ HOMOLOG SUBFAMILY C MEMBER 30, MITOCHONDRIAL"/>
    <property type="match status" value="1"/>
</dbReference>
<evidence type="ECO:0000313" key="3">
    <source>
        <dbReference type="Proteomes" id="UP000299102"/>
    </source>
</evidence>
<dbReference type="PANTHER" id="PTHR44873">
    <property type="entry name" value="DNAJ HOMOLOG SUBFAMILY C MEMBER 30, MITOCHONDRIAL"/>
    <property type="match status" value="1"/>
</dbReference>
<dbReference type="EMBL" id="BGZK01001796">
    <property type="protein sequence ID" value="GBP86460.1"/>
    <property type="molecule type" value="Genomic_DNA"/>
</dbReference>
<sequence>MTFMTTPLDGSTGKLNGSGYETRLNVIKNEMLSQRVGKPWLVQEMVRNVTSSVPAAASHYDVLGISPKATHNDIKSAYYKLSMLHHPDKSSDELSVRKFRAITEAYEILGNANSKRLYDKTLAHGLRAVQVVHEPAEESQDPVVRFHHSRMNRHMTATIHGKTPIYDFDACYTTLSYTDAIIRTTNRDQCIEYLQV</sequence>
<dbReference type="InterPro" id="IPR053025">
    <property type="entry name" value="Mito_ATP_Synthase-Asso"/>
</dbReference>
<dbReference type="Gene3D" id="1.10.287.110">
    <property type="entry name" value="DnaJ domain"/>
    <property type="match status" value="1"/>
</dbReference>
<dbReference type="PRINTS" id="PR00625">
    <property type="entry name" value="JDOMAIN"/>
</dbReference>
<protein>
    <submittedName>
        <fullName evidence="2">DnaJ homolog subfamily B member 9</fullName>
    </submittedName>
</protein>
<comment type="caution">
    <text evidence="2">The sequence shown here is derived from an EMBL/GenBank/DDBJ whole genome shotgun (WGS) entry which is preliminary data.</text>
</comment>
<dbReference type="SMART" id="SM00271">
    <property type="entry name" value="DnaJ"/>
    <property type="match status" value="1"/>
</dbReference>
<dbReference type="InterPro" id="IPR036869">
    <property type="entry name" value="J_dom_sf"/>
</dbReference>
<evidence type="ECO:0000313" key="2">
    <source>
        <dbReference type="EMBL" id="GBP86460.1"/>
    </source>
</evidence>
<dbReference type="PROSITE" id="PS00636">
    <property type="entry name" value="DNAJ_1"/>
    <property type="match status" value="1"/>
</dbReference>